<keyword evidence="6" id="KW-1185">Reference proteome</keyword>
<dbReference type="SUPFAM" id="SSF52540">
    <property type="entry name" value="P-loop containing nucleoside triphosphate hydrolases"/>
    <property type="match status" value="1"/>
</dbReference>
<dbReference type="Pfam" id="PF22977">
    <property type="entry name" value="WHD"/>
    <property type="match status" value="1"/>
</dbReference>
<dbReference type="EMBL" id="BAAAGX010000006">
    <property type="protein sequence ID" value="GAA0228504.1"/>
    <property type="molecule type" value="Genomic_DNA"/>
</dbReference>
<organism evidence="5 6">
    <name type="scientific">Cryptosporangium japonicum</name>
    <dbReference type="NCBI Taxonomy" id="80872"/>
    <lineage>
        <taxon>Bacteria</taxon>
        <taxon>Bacillati</taxon>
        <taxon>Actinomycetota</taxon>
        <taxon>Actinomycetes</taxon>
        <taxon>Cryptosporangiales</taxon>
        <taxon>Cryptosporangiaceae</taxon>
        <taxon>Cryptosporangium</taxon>
    </lineage>
</organism>
<comment type="caution">
    <text evidence="5">The sequence shown here is derived from an EMBL/GenBank/DDBJ whole genome shotgun (WGS) entry which is preliminary data.</text>
</comment>
<reference evidence="6" key="1">
    <citation type="journal article" date="2019" name="Int. J. Syst. Evol. Microbiol.">
        <title>The Global Catalogue of Microorganisms (GCM) 10K type strain sequencing project: providing services to taxonomists for standard genome sequencing and annotation.</title>
        <authorList>
            <consortium name="The Broad Institute Genomics Platform"/>
            <consortium name="The Broad Institute Genome Sequencing Center for Infectious Disease"/>
            <person name="Wu L."/>
            <person name="Ma J."/>
        </authorList>
    </citation>
    <scope>NUCLEOTIDE SEQUENCE [LARGE SCALE GENOMIC DNA]</scope>
    <source>
        <strain evidence="6">JCM 10425</strain>
    </source>
</reference>
<keyword evidence="2" id="KW-0547">Nucleotide-binding</keyword>
<name>A0ABP3DEN4_9ACTN</name>
<dbReference type="SMART" id="SM00382">
    <property type="entry name" value="AAA"/>
    <property type="match status" value="1"/>
</dbReference>
<gene>
    <name evidence="5" type="ORF">GCM10009539_12390</name>
</gene>
<evidence type="ECO:0000256" key="1">
    <source>
        <dbReference type="ARBA" id="ARBA00006914"/>
    </source>
</evidence>
<dbReference type="InterPro" id="IPR050221">
    <property type="entry name" value="26S_Proteasome_ATPase"/>
</dbReference>
<comment type="similarity">
    <text evidence="1">Belongs to the AAA ATPase family.</text>
</comment>
<evidence type="ECO:0000313" key="5">
    <source>
        <dbReference type="EMBL" id="GAA0228504.1"/>
    </source>
</evidence>
<evidence type="ECO:0000313" key="6">
    <source>
        <dbReference type="Proteomes" id="UP001500967"/>
    </source>
</evidence>
<dbReference type="InterPro" id="IPR027417">
    <property type="entry name" value="P-loop_NTPase"/>
</dbReference>
<dbReference type="Pfam" id="PF00004">
    <property type="entry name" value="AAA"/>
    <property type="match status" value="1"/>
</dbReference>
<protein>
    <submittedName>
        <fullName evidence="5">ATP-binding protein</fullName>
    </submittedName>
</protein>
<dbReference type="InterPro" id="IPR003593">
    <property type="entry name" value="AAA+_ATPase"/>
</dbReference>
<dbReference type="Gene3D" id="3.40.50.300">
    <property type="entry name" value="P-loop containing nucleotide triphosphate hydrolases"/>
    <property type="match status" value="1"/>
</dbReference>
<evidence type="ECO:0000256" key="3">
    <source>
        <dbReference type="ARBA" id="ARBA00022840"/>
    </source>
</evidence>
<dbReference type="InterPro" id="IPR003959">
    <property type="entry name" value="ATPase_AAA_core"/>
</dbReference>
<dbReference type="GO" id="GO:0005524">
    <property type="term" value="F:ATP binding"/>
    <property type="evidence" value="ECO:0007669"/>
    <property type="project" value="UniProtKB-KW"/>
</dbReference>
<dbReference type="PANTHER" id="PTHR23073">
    <property type="entry name" value="26S PROTEASOME REGULATORY SUBUNIT"/>
    <property type="match status" value="1"/>
</dbReference>
<dbReference type="CDD" id="cd19481">
    <property type="entry name" value="RecA-like_protease"/>
    <property type="match status" value="1"/>
</dbReference>
<evidence type="ECO:0000256" key="2">
    <source>
        <dbReference type="ARBA" id="ARBA00022741"/>
    </source>
</evidence>
<evidence type="ECO:0000259" key="4">
    <source>
        <dbReference type="SMART" id="SM00382"/>
    </source>
</evidence>
<feature type="domain" description="AAA+ ATPase" evidence="4">
    <location>
        <begin position="325"/>
        <end position="457"/>
    </location>
</feature>
<keyword evidence="3 5" id="KW-0067">ATP-binding</keyword>
<proteinExistence type="inferred from homology"/>
<sequence>MEPLYGYLNDDVSRRRATVQLALELLGLGPHLAEARARFHRSAPLRAGGLLTLDDDDRPLPGRSLRVPDRVVAHLLGDDTLDEELVGVARLVPVPAVPPVSALVGLPSAGPLLVHVRAARADASDGADAAVDAITATGRPALVVSPLAPLPAAVREARLRDAGLVVGPLVDDAARSIRQLAAVPPPPVLLTYGPTGLDPAWAPETTVVTVEVAHPTPTVPAEFATALAPYRLTPAQIDATVEAARVFAAIDRLPVADTHVQRAARQQSAPQLDRHVRRVPPAVGWNDLMLPDDRSAQLHELVVRARTRQQVLGGWRMRTGGGRGQGVVALFAGESGTGKTLAAEVVAGELGLDLHVVDLASLVDKYVGETEKNLERVFTAADQADAVLLFDEADAVFGKRGGVRDARDRYANLESAYLLQRLESFGGIAVLTTNLRANVDEAFTRRFDLVVDFPFPDAEHRARLWWLALSGAPHADGLAEILPRLAAQFELAGGAIRSAAVTAAYLAAGRGTPVTAADALAGAEREYRKLGRLVPTPA</sequence>
<dbReference type="Proteomes" id="UP001500967">
    <property type="component" value="Unassembled WGS sequence"/>
</dbReference>
<accession>A0ABP3DEN4</accession>
<dbReference type="InterPro" id="IPR054472">
    <property type="entry name" value="WHD"/>
</dbReference>